<comment type="caution">
    <text evidence="2">The sequence shown here is derived from an EMBL/GenBank/DDBJ whole genome shotgun (WGS) entry which is preliminary data.</text>
</comment>
<feature type="domain" description="CN hydrolase" evidence="1">
    <location>
        <begin position="225"/>
        <end position="499"/>
    </location>
</feature>
<protein>
    <submittedName>
        <fullName evidence="2">Amidohydrolase</fullName>
    </submittedName>
</protein>
<evidence type="ECO:0000259" key="1">
    <source>
        <dbReference type="PROSITE" id="PS50263"/>
    </source>
</evidence>
<reference evidence="2 3" key="1">
    <citation type="submission" date="2023-07" db="EMBL/GenBank/DDBJ databases">
        <title>Genomic Encyclopedia of Type Strains, Phase IV (KMG-IV): sequencing the most valuable type-strain genomes for metagenomic binning, comparative biology and taxonomic classification.</title>
        <authorList>
            <person name="Goeker M."/>
        </authorList>
    </citation>
    <scope>NUCLEOTIDE SEQUENCE [LARGE SCALE GENOMIC DNA]</scope>
    <source>
        <strain evidence="2 3">DSM 19922</strain>
    </source>
</reference>
<organism evidence="2 3">
    <name type="scientific">Azospirillum picis</name>
    <dbReference type="NCBI Taxonomy" id="488438"/>
    <lineage>
        <taxon>Bacteria</taxon>
        <taxon>Pseudomonadati</taxon>
        <taxon>Pseudomonadota</taxon>
        <taxon>Alphaproteobacteria</taxon>
        <taxon>Rhodospirillales</taxon>
        <taxon>Azospirillaceae</taxon>
        <taxon>Azospirillum</taxon>
    </lineage>
</organism>
<dbReference type="InterPro" id="IPR036526">
    <property type="entry name" value="C-N_Hydrolase_sf"/>
</dbReference>
<evidence type="ECO:0000313" key="2">
    <source>
        <dbReference type="EMBL" id="MDQ0533586.1"/>
    </source>
</evidence>
<evidence type="ECO:0000313" key="3">
    <source>
        <dbReference type="Proteomes" id="UP001244552"/>
    </source>
</evidence>
<dbReference type="EMBL" id="JAUSVU010000007">
    <property type="protein sequence ID" value="MDQ0533586.1"/>
    <property type="molecule type" value="Genomic_DNA"/>
</dbReference>
<dbReference type="SUPFAM" id="SSF56317">
    <property type="entry name" value="Carbon-nitrogen hydrolase"/>
    <property type="match status" value="1"/>
</dbReference>
<dbReference type="RefSeq" id="WP_209982008.1">
    <property type="nucleotide sequence ID" value="NZ_JAGINO010000007.1"/>
</dbReference>
<dbReference type="Gene3D" id="3.60.110.10">
    <property type="entry name" value="Carbon-nitrogen hydrolase"/>
    <property type="match status" value="1"/>
</dbReference>
<gene>
    <name evidence="2" type="ORF">QO018_002444</name>
</gene>
<proteinExistence type="predicted"/>
<dbReference type="PROSITE" id="PS50263">
    <property type="entry name" value="CN_HYDROLASE"/>
    <property type="match status" value="1"/>
</dbReference>
<dbReference type="Proteomes" id="UP001244552">
    <property type="component" value="Unassembled WGS sequence"/>
</dbReference>
<sequence length="526" mass="57659">MHPADLFIGLWRRLTARRDEVRSLAGRLEADPERAAVLFDAAAERLRDGAASLETWVLDPDARGNGEADGGADGGAPPLDRVLAAAQAIDAWFMPFAAWYAPAAADLRMQGSAAPDGAAADLLEARRRYNRDGRFNADPADGQLILRPGLLARAFNVREAVMPSAGGCDDGFDPVDLFRTLLVVPPTLAVGADRDGEPERRITMRFQRLAGLQDQVPADPDWRPVIGVVPLLQAEDDLDIHRFERDGETWYDPLARPLARRAADAVATLAEQGATIVLFPEVSAHPETLAAISEALRRQAVDGSIRYALVGVRQQAKDGGRPRNRALLLDRRGREIAGQTKLHCWDLDSNQCRSYDLRDRNGRLLDCAREDIETGSRFTLFELPGFGRLAIAICEDLGRSQPSAWIASAMAADWLVTPVMDSGLTTGRWQAKEGAASSRTGYCRVIVANSMALSHRFNRYCRANGEEDMIIHDCGVALLFQPRADEAAAPRIDCLTLPLADPAPGYVCSRWTPDRWQELPEPEEAE</sequence>
<dbReference type="InterPro" id="IPR003010">
    <property type="entry name" value="C-N_Hydrolase"/>
</dbReference>
<keyword evidence="3" id="KW-1185">Reference proteome</keyword>
<dbReference type="Pfam" id="PF00795">
    <property type="entry name" value="CN_hydrolase"/>
    <property type="match status" value="1"/>
</dbReference>
<name>A0ABU0MJP2_9PROT</name>
<accession>A0ABU0MJP2</accession>